<gene>
    <name evidence="2" type="ORF">RFEPED_1688</name>
</gene>
<reference evidence="2 3" key="1">
    <citation type="submission" date="2015-01" db="EMBL/GenBank/DDBJ databases">
        <title>Genome Sequencing of Rickettsiales.</title>
        <authorList>
            <person name="Daugherty S.C."/>
            <person name="Su Q."/>
            <person name="Abolude K."/>
            <person name="Beier-Sexton M."/>
            <person name="Carlyon J.A."/>
            <person name="Carter R."/>
            <person name="Day N.P."/>
            <person name="Dumler S.J."/>
            <person name="Dyachenko V."/>
            <person name="Godinez A."/>
            <person name="Kurtti T.J."/>
            <person name="Lichay M."/>
            <person name="Mullins K.E."/>
            <person name="Ott S."/>
            <person name="Pappas-Brown V."/>
            <person name="Paris D.H."/>
            <person name="Patel P."/>
            <person name="Richards A.L."/>
            <person name="Sadzewicz L."/>
            <person name="Sears K."/>
            <person name="Seidman D."/>
            <person name="Sengamalay N."/>
            <person name="Stenos J."/>
            <person name="Tallon L.J."/>
            <person name="Vincent G."/>
            <person name="Fraser C.M."/>
            <person name="Munderloh U."/>
            <person name="Dunning-Hotopp J.C."/>
        </authorList>
    </citation>
    <scope>NUCLEOTIDE SEQUENCE [LARGE SCALE GENOMIC DNA]</scope>
    <source>
        <strain evidence="2 3">Pedreira</strain>
    </source>
</reference>
<organism evidence="2 3">
    <name type="scientific">Rickettsia felis str. Pedreira</name>
    <dbReference type="NCBI Taxonomy" id="1359196"/>
    <lineage>
        <taxon>Bacteria</taxon>
        <taxon>Pseudomonadati</taxon>
        <taxon>Pseudomonadota</taxon>
        <taxon>Alphaproteobacteria</taxon>
        <taxon>Rickettsiales</taxon>
        <taxon>Rickettsiaceae</taxon>
        <taxon>Rickettsieae</taxon>
        <taxon>Rickettsia</taxon>
        <taxon>spotted fever group</taxon>
    </lineage>
</organism>
<dbReference type="EMBL" id="LANQ01000001">
    <property type="protein sequence ID" value="KJV59283.1"/>
    <property type="molecule type" value="Genomic_DNA"/>
</dbReference>
<evidence type="ECO:0000313" key="2">
    <source>
        <dbReference type="EMBL" id="KJV59283.1"/>
    </source>
</evidence>
<dbReference type="Pfam" id="PF05016">
    <property type="entry name" value="ParE_toxin"/>
    <property type="match status" value="1"/>
</dbReference>
<dbReference type="InterPro" id="IPR035093">
    <property type="entry name" value="RelE/ParE_toxin_dom_sf"/>
</dbReference>
<keyword evidence="1" id="KW-1277">Toxin-antitoxin system</keyword>
<comment type="caution">
    <text evidence="2">The sequence shown here is derived from an EMBL/GenBank/DDBJ whole genome shotgun (WGS) entry which is preliminary data.</text>
</comment>
<dbReference type="Gene3D" id="3.30.2310.20">
    <property type="entry name" value="RelE-like"/>
    <property type="match status" value="1"/>
</dbReference>
<evidence type="ECO:0000313" key="3">
    <source>
        <dbReference type="Proteomes" id="UP000033475"/>
    </source>
</evidence>
<name>A0A0F3MU31_RICFI</name>
<dbReference type="InterPro" id="IPR007712">
    <property type="entry name" value="RelE/ParE_toxin"/>
</dbReference>
<protein>
    <submittedName>
        <fullName evidence="2">Plasmid stabilization system family protein</fullName>
    </submittedName>
</protein>
<dbReference type="Proteomes" id="UP000033475">
    <property type="component" value="Unassembled WGS sequence"/>
</dbReference>
<dbReference type="AlphaFoldDB" id="A0A0F3MU31"/>
<sequence>MVKCDFTNSAKRDIEDIADYSLKNWGRQPTLKYLDEIYRKTLDLSINPNIGVLRSDIYPNLLSFPIRKQLDLLHNVANKEEFEGDTSLRTAAYT</sequence>
<accession>A0A0F3MU31</accession>
<dbReference type="PATRIC" id="fig|1359196.3.peg.1634"/>
<proteinExistence type="predicted"/>
<evidence type="ECO:0000256" key="1">
    <source>
        <dbReference type="ARBA" id="ARBA00022649"/>
    </source>
</evidence>